<dbReference type="EMBL" id="BT085152">
    <property type="protein sequence ID" value="ACR35505.1"/>
    <property type="molecule type" value="mRNA"/>
</dbReference>
<proteinExistence type="evidence at transcript level"/>
<sequence length="61" mass="6726">MILIESLNLSVVIISPTPHKTRGASCLATHHWNLQATAVAETSEHLSCTQYIHRTIITSTK</sequence>
<reference evidence="1" key="2">
    <citation type="submission" date="2012-06" db="EMBL/GenBank/DDBJ databases">
        <authorList>
            <person name="Yu Y."/>
            <person name="Currie J."/>
            <person name="Lomeli R."/>
            <person name="Angelova A."/>
            <person name="Collura K."/>
            <person name="Wissotski M."/>
            <person name="Campos D."/>
            <person name="Kudrna D."/>
            <person name="Golser W."/>
            <person name="Ashely E."/>
            <person name="Descour A."/>
            <person name="Fernandes J."/>
            <person name="Soderlund C."/>
            <person name="Walbot V."/>
        </authorList>
    </citation>
    <scope>NUCLEOTIDE SEQUENCE</scope>
    <source>
        <strain evidence="1">B73</strain>
    </source>
</reference>
<accession>C4J2V5</accession>
<organism evidence="1">
    <name type="scientific">Zea mays</name>
    <name type="common">Maize</name>
    <dbReference type="NCBI Taxonomy" id="4577"/>
    <lineage>
        <taxon>Eukaryota</taxon>
        <taxon>Viridiplantae</taxon>
        <taxon>Streptophyta</taxon>
        <taxon>Embryophyta</taxon>
        <taxon>Tracheophyta</taxon>
        <taxon>Spermatophyta</taxon>
        <taxon>Magnoliopsida</taxon>
        <taxon>Liliopsida</taxon>
        <taxon>Poales</taxon>
        <taxon>Poaceae</taxon>
        <taxon>PACMAD clade</taxon>
        <taxon>Panicoideae</taxon>
        <taxon>Andropogonodae</taxon>
        <taxon>Andropogoneae</taxon>
        <taxon>Tripsacinae</taxon>
        <taxon>Zea</taxon>
    </lineage>
</organism>
<reference evidence="1" key="1">
    <citation type="journal article" date="2009" name="PLoS Genet.">
        <title>Sequencing, mapping, and analysis of 27,455 maize full-length cDNAs.</title>
        <authorList>
            <person name="Soderlund C."/>
            <person name="Descour A."/>
            <person name="Kudrna D."/>
            <person name="Bomhoff M."/>
            <person name="Boyd L."/>
            <person name="Currie J."/>
            <person name="Angelova A."/>
            <person name="Collura K."/>
            <person name="Wissotski M."/>
            <person name="Ashley E."/>
            <person name="Morrow D."/>
            <person name="Fernandes J."/>
            <person name="Walbot V."/>
            <person name="Yu Y."/>
        </authorList>
    </citation>
    <scope>NUCLEOTIDE SEQUENCE</scope>
    <source>
        <strain evidence="1">B73</strain>
    </source>
</reference>
<name>C4J2V5_MAIZE</name>
<evidence type="ECO:0000313" key="1">
    <source>
        <dbReference type="EMBL" id="ACR35505.1"/>
    </source>
</evidence>
<protein>
    <submittedName>
        <fullName evidence="1">Uncharacterized protein</fullName>
    </submittedName>
</protein>
<dbReference type="AlphaFoldDB" id="C4J2V5"/>